<dbReference type="InterPro" id="IPR010119">
    <property type="entry name" value="Gluconeogen_factor"/>
</dbReference>
<evidence type="ECO:0000313" key="3">
    <source>
        <dbReference type="Proteomes" id="UP000061457"/>
    </source>
</evidence>
<dbReference type="STRING" id="161398.PP2015_1650"/>
<dbReference type="KEGG" id="pphe:PP2015_1650"/>
<dbReference type="InterPro" id="IPR038136">
    <property type="entry name" value="CofD-like_dom_sf"/>
</dbReference>
<reference evidence="2 3" key="1">
    <citation type="submission" date="2015-11" db="EMBL/GenBank/DDBJ databases">
        <authorList>
            <person name="Zhang Y."/>
            <person name="Guo Z."/>
        </authorList>
    </citation>
    <scope>NUCLEOTIDE SEQUENCE [LARGE SCALE GENOMIC DNA]</scope>
    <source>
        <strain evidence="2 3">KCTC 12086</strain>
    </source>
</reference>
<dbReference type="RefSeq" id="WP_058029830.1">
    <property type="nucleotide sequence ID" value="NZ_CP013187.1"/>
</dbReference>
<dbReference type="SUPFAM" id="SSF142338">
    <property type="entry name" value="CofD-like"/>
    <property type="match status" value="1"/>
</dbReference>
<organism evidence="2 3">
    <name type="scientific">Pseudoalteromonas phenolica</name>
    <dbReference type="NCBI Taxonomy" id="161398"/>
    <lineage>
        <taxon>Bacteria</taxon>
        <taxon>Pseudomonadati</taxon>
        <taxon>Pseudomonadota</taxon>
        <taxon>Gammaproteobacteria</taxon>
        <taxon>Alteromonadales</taxon>
        <taxon>Pseudoalteromonadaceae</taxon>
        <taxon>Pseudoalteromonas</taxon>
    </lineage>
</organism>
<dbReference type="OrthoDB" id="9808036at2"/>
<evidence type="ECO:0008006" key="4">
    <source>
        <dbReference type="Google" id="ProtNLM"/>
    </source>
</evidence>
<dbReference type="InterPro" id="IPR002882">
    <property type="entry name" value="CofD"/>
</dbReference>
<accession>A0A0S2K1Z4</accession>
<evidence type="ECO:0000256" key="1">
    <source>
        <dbReference type="ARBA" id="ARBA00022490"/>
    </source>
</evidence>
<sequence length="298" mass="32564">MRIVCIGGGHGLSTVLEALNSGNHHLSAIIATTDNGGSTGRLRADKRLVALGDIRRCIDTLANKDHLMSVLSQHRFSFEHDVKGHSVGNLILSALCELTQSPTKAIQEYSRLLNVEHAIYPMSESPVDLIATSKNGTRIEGECEVDALSDLPQELYLSDKLISAVPEAVRDIYNADMILIGPGSALTSITPPLLVNDIKNALLNTSACRIFIENVCKENSVMSKVSPCQHASWLSNLIGYKFFDLCLSVDALGAMDTRVDFSNLNSEKLNTHNKQQLKFVIESMITKPNKEKSSPLIH</sequence>
<dbReference type="EMBL" id="CP013187">
    <property type="protein sequence ID" value="ALO42152.1"/>
    <property type="molecule type" value="Genomic_DNA"/>
</dbReference>
<dbReference type="NCBIfam" id="TIGR01826">
    <property type="entry name" value="CofD_related"/>
    <property type="match status" value="1"/>
</dbReference>
<dbReference type="PANTHER" id="PTHR30135:SF3">
    <property type="entry name" value="GLUCONEOGENESIS FACTOR-RELATED"/>
    <property type="match status" value="1"/>
</dbReference>
<evidence type="ECO:0000313" key="2">
    <source>
        <dbReference type="EMBL" id="ALO42152.1"/>
    </source>
</evidence>
<protein>
    <recommendedName>
        <fullName evidence="4">Gluconeogenesis factor</fullName>
    </recommendedName>
</protein>
<dbReference type="PANTHER" id="PTHR30135">
    <property type="entry name" value="UNCHARACTERIZED PROTEIN YVCK-RELATED"/>
    <property type="match status" value="1"/>
</dbReference>
<dbReference type="GO" id="GO:0043743">
    <property type="term" value="F:LPPG:FO 2-phospho-L-lactate transferase activity"/>
    <property type="evidence" value="ECO:0007669"/>
    <property type="project" value="InterPro"/>
</dbReference>
<keyword evidence="1" id="KW-0963">Cytoplasm</keyword>
<dbReference type="Pfam" id="PF01933">
    <property type="entry name" value="CofD"/>
    <property type="match status" value="1"/>
</dbReference>
<proteinExistence type="predicted"/>
<dbReference type="Gene3D" id="3.40.50.10680">
    <property type="entry name" value="CofD-like domains"/>
    <property type="match status" value="1"/>
</dbReference>
<dbReference type="AlphaFoldDB" id="A0A0S2K1Z4"/>
<dbReference type="PATRIC" id="fig|161398.10.peg.1674"/>
<keyword evidence="3" id="KW-1185">Reference proteome</keyword>
<dbReference type="Proteomes" id="UP000061457">
    <property type="component" value="Chromosome I"/>
</dbReference>
<gene>
    <name evidence="2" type="ORF">PP2015_1650</name>
</gene>
<dbReference type="CDD" id="cd07187">
    <property type="entry name" value="YvcK_like"/>
    <property type="match status" value="1"/>
</dbReference>
<name>A0A0S2K1Z4_9GAMM</name>